<reference evidence="1 2" key="1">
    <citation type="submission" date="2015-01" db="EMBL/GenBank/DDBJ databases">
        <title>Evolution of Trichinella species and genotypes.</title>
        <authorList>
            <person name="Korhonen P.K."/>
            <person name="Edoardo P."/>
            <person name="Giuseppe L.R."/>
            <person name="Gasser R.B."/>
        </authorList>
    </citation>
    <scope>NUCLEOTIDE SEQUENCE [LARGE SCALE GENOMIC DNA]</scope>
    <source>
        <strain evidence="1">ISS13</strain>
    </source>
</reference>
<feature type="non-terminal residue" evidence="1">
    <location>
        <position position="1"/>
    </location>
</feature>
<protein>
    <submittedName>
        <fullName evidence="1">Uncharacterized protein</fullName>
    </submittedName>
</protein>
<evidence type="ECO:0000313" key="2">
    <source>
        <dbReference type="Proteomes" id="UP000054632"/>
    </source>
</evidence>
<comment type="caution">
    <text evidence="1">The sequence shown here is derived from an EMBL/GenBank/DDBJ whole genome shotgun (WGS) entry which is preliminary data.</text>
</comment>
<organism evidence="1 2">
    <name type="scientific">Trichinella pseudospiralis</name>
    <name type="common">Parasitic roundworm</name>
    <dbReference type="NCBI Taxonomy" id="6337"/>
    <lineage>
        <taxon>Eukaryota</taxon>
        <taxon>Metazoa</taxon>
        <taxon>Ecdysozoa</taxon>
        <taxon>Nematoda</taxon>
        <taxon>Enoplea</taxon>
        <taxon>Dorylaimia</taxon>
        <taxon>Trichinellida</taxon>
        <taxon>Trichinellidae</taxon>
        <taxon>Trichinella</taxon>
    </lineage>
</organism>
<dbReference type="AlphaFoldDB" id="A0A0V1EI61"/>
<gene>
    <name evidence="1" type="ORF">T4A_7070</name>
</gene>
<proteinExistence type="predicted"/>
<sequence length="76" mass="9539">LRIENQILIIKYNSSIMCKANDLLHQQNRSRFQWKPVNFFHFQFKIDNNVMQFFKKRLSKRWEVDYFCQQTNFMLM</sequence>
<evidence type="ECO:0000313" key="1">
    <source>
        <dbReference type="EMBL" id="KRY73430.1"/>
    </source>
</evidence>
<dbReference type="EMBL" id="JYDR01000034">
    <property type="protein sequence ID" value="KRY73430.1"/>
    <property type="molecule type" value="Genomic_DNA"/>
</dbReference>
<accession>A0A0V1EI61</accession>
<name>A0A0V1EI61_TRIPS</name>
<dbReference type="Proteomes" id="UP000054632">
    <property type="component" value="Unassembled WGS sequence"/>
</dbReference>